<reference evidence="5 6" key="1">
    <citation type="submission" date="2023-10" db="EMBL/GenBank/DDBJ databases">
        <title>complete genome sequence of Corynebacterium pseudokroppenstedtii P15-C1.</title>
        <authorList>
            <person name="Bruggemann H."/>
            <person name="Poehlein A."/>
        </authorList>
    </citation>
    <scope>NUCLEOTIDE SEQUENCE [LARGE SCALE GENOMIC DNA]</scope>
    <source>
        <strain evidence="5 6">P15_C1</strain>
    </source>
</reference>
<evidence type="ECO:0000256" key="1">
    <source>
        <dbReference type="ARBA" id="ARBA00010646"/>
    </source>
</evidence>
<dbReference type="Pfam" id="PF13529">
    <property type="entry name" value="Peptidase_C39_2"/>
    <property type="match status" value="1"/>
</dbReference>
<dbReference type="Gene3D" id="3.20.20.80">
    <property type="entry name" value="Glycosidases"/>
    <property type="match status" value="1"/>
</dbReference>
<organism evidence="5 6">
    <name type="scientific">Corynebacterium pseudokroppenstedtii</name>
    <dbReference type="NCBI Taxonomy" id="2804917"/>
    <lineage>
        <taxon>Bacteria</taxon>
        <taxon>Bacillati</taxon>
        <taxon>Actinomycetota</taxon>
        <taxon>Actinomycetes</taxon>
        <taxon>Mycobacteriales</taxon>
        <taxon>Corynebacteriaceae</taxon>
        <taxon>Corynebacterium</taxon>
    </lineage>
</organism>
<gene>
    <name evidence="5" type="ORF">Q0N40_07330</name>
</gene>
<dbReference type="PROSITE" id="PS51904">
    <property type="entry name" value="GLYCOSYL_HYDROL_F25_2"/>
    <property type="match status" value="1"/>
</dbReference>
<dbReference type="GO" id="GO:0016052">
    <property type="term" value="P:carbohydrate catabolic process"/>
    <property type="evidence" value="ECO:0007669"/>
    <property type="project" value="TreeGrafter"/>
</dbReference>
<dbReference type="InterPro" id="IPR002053">
    <property type="entry name" value="Glyco_hydro_25"/>
</dbReference>
<accession>A0AAU0PZK6</accession>
<protein>
    <submittedName>
        <fullName evidence="5">GH25 family lysozyme</fullName>
    </submittedName>
</protein>
<dbReference type="GO" id="GO:0016998">
    <property type="term" value="P:cell wall macromolecule catabolic process"/>
    <property type="evidence" value="ECO:0007669"/>
    <property type="project" value="InterPro"/>
</dbReference>
<proteinExistence type="inferred from homology"/>
<dbReference type="RefSeq" id="WP_236883053.1">
    <property type="nucleotide sequence ID" value="NZ_CP137757.1"/>
</dbReference>
<feature type="domain" description="Peptidase C39-like" evidence="4">
    <location>
        <begin position="250"/>
        <end position="392"/>
    </location>
</feature>
<dbReference type="SMART" id="SM00641">
    <property type="entry name" value="Glyco_25"/>
    <property type="match status" value="1"/>
</dbReference>
<dbReference type="Gene3D" id="3.90.70.10">
    <property type="entry name" value="Cysteine proteinases"/>
    <property type="match status" value="1"/>
</dbReference>
<comment type="similarity">
    <text evidence="1">Belongs to the glycosyl hydrolase 25 family.</text>
</comment>
<dbReference type="PANTHER" id="PTHR34135:SF2">
    <property type="entry name" value="LYSOZYME"/>
    <property type="match status" value="1"/>
</dbReference>
<evidence type="ECO:0000313" key="6">
    <source>
        <dbReference type="Proteomes" id="UP001174314"/>
    </source>
</evidence>
<dbReference type="InterPro" id="IPR017853">
    <property type="entry name" value="GH"/>
</dbReference>
<dbReference type="PANTHER" id="PTHR34135">
    <property type="entry name" value="LYSOZYME"/>
    <property type="match status" value="1"/>
</dbReference>
<dbReference type="InterPro" id="IPR018077">
    <property type="entry name" value="Glyco_hydro_fam25_subgr"/>
</dbReference>
<sequence>MTIYGIDVSSWQNGLSLKQAKAEGIQFAIIRLCDGTYADPVFKSHLQDAESAGLLTSTYWYLRAPSEGTTIAQQVDVIDQQLGGRKDLGVWIDVESVRGSQKLLTGDDVWAAKRELERRGYHVPGVYSGAWYWENMPGGEPSMDGLGYLWVSNYGANNRGTPDQIYPGDTSSRWLYPLGNRKPDLLQFGSNGQVAGFTAVDVNAWRGTLDELRAVFNGAGGEPVKKPEPSSVPVAPASEIVLDYPRDQVKQDTNYWCGPASAQTVIRSHTGQLVDERTLAGEMGTTVGGTNHIGLVRDVLNRRLPGANYAVAWLPNDPPSAEQGEAVWNNITSSIRAGFGVVANIVAPPNNYPRGVNGSVSPRYAGGTVYHYIAVMGFGGTGDNRRYWVADSGFTPYGYWISHAQLASLIPPKGYTFSTNTPSTSVPDSHREVSVDNARLALDQLVGPERNDDGTPKFSGWAQLGGRTVVDYLVAQTGEIAALKQGMNMLLESNAELTRQLKNLGGK</sequence>
<evidence type="ECO:0000259" key="4">
    <source>
        <dbReference type="Pfam" id="PF13529"/>
    </source>
</evidence>
<dbReference type="SUPFAM" id="SSF51445">
    <property type="entry name" value="(Trans)glycosidases"/>
    <property type="match status" value="1"/>
</dbReference>
<dbReference type="Pfam" id="PF01183">
    <property type="entry name" value="Glyco_hydro_25"/>
    <property type="match status" value="1"/>
</dbReference>
<keyword evidence="3" id="KW-0326">Glycosidase</keyword>
<evidence type="ECO:0000256" key="2">
    <source>
        <dbReference type="ARBA" id="ARBA00022801"/>
    </source>
</evidence>
<keyword evidence="2" id="KW-0378">Hydrolase</keyword>
<evidence type="ECO:0000256" key="3">
    <source>
        <dbReference type="ARBA" id="ARBA00023295"/>
    </source>
</evidence>
<dbReference type="InterPro" id="IPR039564">
    <property type="entry name" value="Peptidase_C39-like"/>
</dbReference>
<name>A0AAU0PZK6_9CORY</name>
<dbReference type="GO" id="GO:0009253">
    <property type="term" value="P:peptidoglycan catabolic process"/>
    <property type="evidence" value="ECO:0007669"/>
    <property type="project" value="InterPro"/>
</dbReference>
<dbReference type="EMBL" id="CP137757">
    <property type="protein sequence ID" value="WPF24353.1"/>
    <property type="molecule type" value="Genomic_DNA"/>
</dbReference>
<evidence type="ECO:0000313" key="5">
    <source>
        <dbReference type="EMBL" id="WPF24353.1"/>
    </source>
</evidence>
<keyword evidence="6" id="KW-1185">Reference proteome</keyword>
<dbReference type="KEGG" id="cpsk:Q0N40_07330"/>
<dbReference type="GO" id="GO:0003796">
    <property type="term" value="F:lysozyme activity"/>
    <property type="evidence" value="ECO:0007669"/>
    <property type="project" value="InterPro"/>
</dbReference>
<dbReference type="Proteomes" id="UP001174314">
    <property type="component" value="Chromosome"/>
</dbReference>
<dbReference type="AlphaFoldDB" id="A0AAU0PZK6"/>
<dbReference type="CDD" id="cd00599">
    <property type="entry name" value="GH25_muramidase"/>
    <property type="match status" value="1"/>
</dbReference>